<gene>
    <name evidence="8" type="ORF">BDZ31_002027</name>
</gene>
<evidence type="ECO:0000313" key="8">
    <source>
        <dbReference type="EMBL" id="MBB4662441.1"/>
    </source>
</evidence>
<evidence type="ECO:0000256" key="1">
    <source>
        <dbReference type="ARBA" id="ARBA00004651"/>
    </source>
</evidence>
<evidence type="ECO:0000313" key="9">
    <source>
        <dbReference type="Proteomes" id="UP000585272"/>
    </source>
</evidence>
<feature type="transmembrane region" description="Helical" evidence="7">
    <location>
        <begin position="267"/>
        <end position="289"/>
    </location>
</feature>
<dbReference type="EMBL" id="JACHNU010000002">
    <property type="protein sequence ID" value="MBB4662441.1"/>
    <property type="molecule type" value="Genomic_DNA"/>
</dbReference>
<reference evidence="8 9" key="1">
    <citation type="submission" date="2020-08" db="EMBL/GenBank/DDBJ databases">
        <title>Genomic Encyclopedia of Archaeal and Bacterial Type Strains, Phase II (KMG-II): from individual species to whole genera.</title>
        <authorList>
            <person name="Goeker M."/>
        </authorList>
    </citation>
    <scope>NUCLEOTIDE SEQUENCE [LARGE SCALE GENOMIC DNA]</scope>
    <source>
        <strain evidence="8 9">DSM 23288</strain>
    </source>
</reference>
<feature type="transmembrane region" description="Helical" evidence="7">
    <location>
        <begin position="348"/>
        <end position="364"/>
    </location>
</feature>
<name>A0A840IDW7_9ACTN</name>
<feature type="region of interest" description="Disordered" evidence="6">
    <location>
        <begin position="1"/>
        <end position="36"/>
    </location>
</feature>
<keyword evidence="5 7" id="KW-0472">Membrane</keyword>
<accession>A0A840IDW7</accession>
<feature type="transmembrane region" description="Helical" evidence="7">
    <location>
        <begin position="163"/>
        <end position="184"/>
    </location>
</feature>
<keyword evidence="2" id="KW-1003">Cell membrane</keyword>
<keyword evidence="9" id="KW-1185">Reference proteome</keyword>
<dbReference type="GO" id="GO:0005886">
    <property type="term" value="C:plasma membrane"/>
    <property type="evidence" value="ECO:0007669"/>
    <property type="project" value="UniProtKB-SubCell"/>
</dbReference>
<comment type="caution">
    <text evidence="8">The sequence shown here is derived from an EMBL/GenBank/DDBJ whole genome shotgun (WGS) entry which is preliminary data.</text>
</comment>
<comment type="subcellular location">
    <subcellularLocation>
        <location evidence="1">Cell membrane</location>
        <topology evidence="1">Multi-pass membrane protein</topology>
    </subcellularLocation>
</comment>
<dbReference type="PANTHER" id="PTHR39087:SF2">
    <property type="entry name" value="UPF0104 MEMBRANE PROTEIN MJ1595"/>
    <property type="match status" value="1"/>
</dbReference>
<sequence length="378" mass="40210">MGRDVQRRADARGSASTAPIATPNGAGPEHDDDEEMPSVTMTRRRVVGSVVFVLAVVAFLYFGLPKIGGVQDTWKRVSDGDHAWLAAALVFEILSMASYVALFHGVHVPPRSRITLRDSYLMTMAGLAATRLFAAGGAGGVAVTAWALRRSGMERREVAERMIAFLILLYGVYVAAMIVCGIGLRTGLFPGPAPFGMTIVPAAIGLLAIALVLPLALVPEDFPARVEAMAPRRPRTAKWLRRLALGPASMRGGIRFAIHKAAHPDRAMVGVATWWIFNVAVLWACFHAFGDAPPMAVIVQAYFVGMLGNLLPLPGGIGGVDGGMIGAFVAFGVSGSLAIVAVLAYRVFAFWLPTVPGVIAYLGLRKRVAGWRREPAAA</sequence>
<feature type="transmembrane region" description="Helical" evidence="7">
    <location>
        <begin position="295"/>
        <end position="313"/>
    </location>
</feature>
<feature type="compositionally biased region" description="Basic and acidic residues" evidence="6">
    <location>
        <begin position="1"/>
        <end position="11"/>
    </location>
</feature>
<dbReference type="PANTHER" id="PTHR39087">
    <property type="entry name" value="UPF0104 MEMBRANE PROTEIN MJ1595"/>
    <property type="match status" value="1"/>
</dbReference>
<feature type="transmembrane region" description="Helical" evidence="7">
    <location>
        <begin position="46"/>
        <end position="64"/>
    </location>
</feature>
<dbReference type="InterPro" id="IPR022791">
    <property type="entry name" value="L-PG_synthase/AglD"/>
</dbReference>
<organism evidence="8 9">
    <name type="scientific">Conexibacter arvalis</name>
    <dbReference type="NCBI Taxonomy" id="912552"/>
    <lineage>
        <taxon>Bacteria</taxon>
        <taxon>Bacillati</taxon>
        <taxon>Actinomycetota</taxon>
        <taxon>Thermoleophilia</taxon>
        <taxon>Solirubrobacterales</taxon>
        <taxon>Conexibacteraceae</taxon>
        <taxon>Conexibacter</taxon>
    </lineage>
</organism>
<feature type="transmembrane region" description="Helical" evidence="7">
    <location>
        <begin position="120"/>
        <end position="143"/>
    </location>
</feature>
<dbReference type="Proteomes" id="UP000585272">
    <property type="component" value="Unassembled WGS sequence"/>
</dbReference>
<feature type="transmembrane region" description="Helical" evidence="7">
    <location>
        <begin position="84"/>
        <end position="108"/>
    </location>
</feature>
<protein>
    <submittedName>
        <fullName evidence="8">Uncharacterized protein (TIRG00374 family)</fullName>
    </submittedName>
</protein>
<evidence type="ECO:0000256" key="7">
    <source>
        <dbReference type="SAM" id="Phobius"/>
    </source>
</evidence>
<feature type="transmembrane region" description="Helical" evidence="7">
    <location>
        <begin position="196"/>
        <end position="219"/>
    </location>
</feature>
<evidence type="ECO:0000256" key="5">
    <source>
        <dbReference type="ARBA" id="ARBA00023136"/>
    </source>
</evidence>
<feature type="transmembrane region" description="Helical" evidence="7">
    <location>
        <begin position="325"/>
        <end position="342"/>
    </location>
</feature>
<evidence type="ECO:0000256" key="3">
    <source>
        <dbReference type="ARBA" id="ARBA00022692"/>
    </source>
</evidence>
<dbReference type="RefSeq" id="WP_183341636.1">
    <property type="nucleotide sequence ID" value="NZ_JACHNU010000002.1"/>
</dbReference>
<proteinExistence type="predicted"/>
<evidence type="ECO:0000256" key="4">
    <source>
        <dbReference type="ARBA" id="ARBA00022989"/>
    </source>
</evidence>
<dbReference type="Pfam" id="PF03706">
    <property type="entry name" value="LPG_synthase_TM"/>
    <property type="match status" value="1"/>
</dbReference>
<evidence type="ECO:0000256" key="6">
    <source>
        <dbReference type="SAM" id="MobiDB-lite"/>
    </source>
</evidence>
<dbReference type="NCBIfam" id="TIGR00374">
    <property type="entry name" value="flippase-like domain"/>
    <property type="match status" value="1"/>
</dbReference>
<keyword evidence="4 7" id="KW-1133">Transmembrane helix</keyword>
<dbReference type="AlphaFoldDB" id="A0A840IDW7"/>
<evidence type="ECO:0000256" key="2">
    <source>
        <dbReference type="ARBA" id="ARBA00022475"/>
    </source>
</evidence>
<keyword evidence="3 7" id="KW-0812">Transmembrane</keyword>